<evidence type="ECO:0000256" key="4">
    <source>
        <dbReference type="ARBA" id="ARBA00022475"/>
    </source>
</evidence>
<dbReference type="OrthoDB" id="9807026at2"/>
<dbReference type="PRINTS" id="PR01009">
    <property type="entry name" value="FLGMRINGFLIF"/>
</dbReference>
<evidence type="ECO:0000256" key="2">
    <source>
        <dbReference type="ARBA" id="ARBA00004651"/>
    </source>
</evidence>
<dbReference type="Pfam" id="PF08345">
    <property type="entry name" value="YscJ_FliF_C"/>
    <property type="match status" value="1"/>
</dbReference>
<keyword evidence="4" id="KW-1003">Cell membrane</keyword>
<evidence type="ECO:0000256" key="3">
    <source>
        <dbReference type="ARBA" id="ARBA00007971"/>
    </source>
</evidence>
<evidence type="ECO:0000256" key="1">
    <source>
        <dbReference type="ARBA" id="ARBA00004117"/>
    </source>
</evidence>
<dbReference type="Proteomes" id="UP000309389">
    <property type="component" value="Unassembled WGS sequence"/>
</dbReference>
<organism evidence="13 14">
    <name type="scientific">Alteraurantiacibacter aquimixticola</name>
    <dbReference type="NCBI Taxonomy" id="2489173"/>
    <lineage>
        <taxon>Bacteria</taxon>
        <taxon>Pseudomonadati</taxon>
        <taxon>Pseudomonadota</taxon>
        <taxon>Alphaproteobacteria</taxon>
        <taxon>Sphingomonadales</taxon>
        <taxon>Erythrobacteraceae</taxon>
        <taxon>Alteraurantiacibacter</taxon>
    </lineage>
</organism>
<evidence type="ECO:0000256" key="8">
    <source>
        <dbReference type="ARBA" id="ARBA00023143"/>
    </source>
</evidence>
<feature type="region of interest" description="Disordered" evidence="10">
    <location>
        <begin position="294"/>
        <end position="359"/>
    </location>
</feature>
<comment type="subcellular location">
    <subcellularLocation>
        <location evidence="1 9">Bacterial flagellum basal body</location>
    </subcellularLocation>
    <subcellularLocation>
        <location evidence="2">Cell membrane</location>
        <topology evidence="2">Multi-pass membrane protein</topology>
    </subcellularLocation>
</comment>
<dbReference type="EMBL" id="SSHH01000001">
    <property type="protein sequence ID" value="TIX51528.1"/>
    <property type="molecule type" value="Genomic_DNA"/>
</dbReference>
<dbReference type="PANTHER" id="PTHR30046:SF0">
    <property type="entry name" value="FLAGELLAR M-RING PROTEIN"/>
    <property type="match status" value="1"/>
</dbReference>
<evidence type="ECO:0000256" key="10">
    <source>
        <dbReference type="SAM" id="MobiDB-lite"/>
    </source>
</evidence>
<accession>A0A4T3F303</accession>
<feature type="region of interest" description="Disordered" evidence="10">
    <location>
        <begin position="471"/>
        <end position="490"/>
    </location>
</feature>
<dbReference type="AlphaFoldDB" id="A0A4T3F303"/>
<dbReference type="Gene3D" id="3.30.300.30">
    <property type="match status" value="1"/>
</dbReference>
<dbReference type="InterPro" id="IPR013556">
    <property type="entry name" value="Flag_M-ring_C"/>
</dbReference>
<evidence type="ECO:0000256" key="5">
    <source>
        <dbReference type="ARBA" id="ARBA00022692"/>
    </source>
</evidence>
<proteinExistence type="inferred from homology"/>
<evidence type="ECO:0000256" key="7">
    <source>
        <dbReference type="ARBA" id="ARBA00023136"/>
    </source>
</evidence>
<feature type="compositionally biased region" description="Polar residues" evidence="10">
    <location>
        <begin position="340"/>
        <end position="358"/>
    </location>
</feature>
<evidence type="ECO:0000256" key="9">
    <source>
        <dbReference type="PIRNR" id="PIRNR004862"/>
    </source>
</evidence>
<name>A0A4T3F303_9SPHN</name>
<keyword evidence="14" id="KW-1185">Reference proteome</keyword>
<comment type="caution">
    <text evidence="13">The sequence shown here is derived from an EMBL/GenBank/DDBJ whole genome shotgun (WGS) entry which is preliminary data.</text>
</comment>
<dbReference type="InterPro" id="IPR006182">
    <property type="entry name" value="FliF_N_dom"/>
</dbReference>
<comment type="function">
    <text evidence="9">The M ring may be actively involved in energy transduction.</text>
</comment>
<dbReference type="PIRSF" id="PIRSF004862">
    <property type="entry name" value="FliF"/>
    <property type="match status" value="1"/>
</dbReference>
<dbReference type="InterPro" id="IPR000067">
    <property type="entry name" value="FlgMring_FliF"/>
</dbReference>
<evidence type="ECO:0000256" key="6">
    <source>
        <dbReference type="ARBA" id="ARBA00022989"/>
    </source>
</evidence>
<dbReference type="Pfam" id="PF01514">
    <property type="entry name" value="YscJ_FliF"/>
    <property type="match status" value="1"/>
</dbReference>
<evidence type="ECO:0000313" key="13">
    <source>
        <dbReference type="EMBL" id="TIX51528.1"/>
    </source>
</evidence>
<reference evidence="13 14" key="1">
    <citation type="submission" date="2019-04" db="EMBL/GenBank/DDBJ databases">
        <title>Altererythrobacter aquimixticola sp. nov., isolated from sediment of junction between the ocean and a freshwater spring.</title>
        <authorList>
            <person name="Yoon J.-H."/>
        </authorList>
    </citation>
    <scope>NUCLEOTIDE SEQUENCE [LARGE SCALE GENOMIC DNA]</scope>
    <source>
        <strain evidence="13 14">SSKS-13</strain>
    </source>
</reference>
<protein>
    <recommendedName>
        <fullName evidence="9">Flagellar M-ring protein</fullName>
    </recommendedName>
</protein>
<evidence type="ECO:0000259" key="12">
    <source>
        <dbReference type="Pfam" id="PF08345"/>
    </source>
</evidence>
<dbReference type="InterPro" id="IPR043427">
    <property type="entry name" value="YscJ/FliF"/>
</dbReference>
<keyword evidence="13" id="KW-0282">Flagellum</keyword>
<keyword evidence="5" id="KW-0812">Transmembrane</keyword>
<evidence type="ECO:0000259" key="11">
    <source>
        <dbReference type="Pfam" id="PF01514"/>
    </source>
</evidence>
<dbReference type="GO" id="GO:0009431">
    <property type="term" value="C:bacterial-type flagellum basal body, MS ring"/>
    <property type="evidence" value="ECO:0007669"/>
    <property type="project" value="InterPro"/>
</dbReference>
<comment type="similarity">
    <text evidence="3 9">Belongs to the FliF family.</text>
</comment>
<sequence>MADANLPASPAPTLAMPMGGDGASLTDRLKSFAAQPAIRRSLPALAGLGTLAGVAALYMTLADGPSRVLYSSLSDAERAGVVSTLEAGAIDYDIDPATGMVSVAEDDLYRARMLVASDGTLANPDSTSEMLDAIPLGSSRTLEGERLRNVRERELMRTIQEINGVESVRVHLASPERSVFVRENVAPSASVMLRLARGRTLSPDQVQAIVNLVAGSVPGLSPSAVRVVDQSGRLLSDTGGNAGDDLQLQREFEEKLRLQVSQLLTPMLGEGNFSSQVQVELDLTEMTQARESYDNDGVVRSVSESRSVTGGEQVAGGIPGATANMPPDQAVLEQGPPQGNAAQTQTMPQDGQTSSQRTYELGREVAVTSTRPGGVRRISVAVALSEEALQAIQPATAEQVQQLVSAAVGADPQRGDQVTVIAGAFGPVEEDETPFYDTSWFAMALRYGSALIALLLGLLLGVRPIINALRGPESDGTALEEGEEGGEGGVQVLSAANGGTAGGAIATRPEDLREQVELARRLAEEQPDRAVAALRRMLAAPAPESAS</sequence>
<feature type="domain" description="Flagellar M-ring C-terminal" evidence="12">
    <location>
        <begin position="264"/>
        <end position="425"/>
    </location>
</feature>
<feature type="domain" description="Flagellar M-ring N-terminal" evidence="11">
    <location>
        <begin position="66"/>
        <end position="236"/>
    </location>
</feature>
<evidence type="ECO:0000313" key="14">
    <source>
        <dbReference type="Proteomes" id="UP000309389"/>
    </source>
</evidence>
<keyword evidence="7" id="KW-0472">Membrane</keyword>
<dbReference type="PANTHER" id="PTHR30046">
    <property type="entry name" value="FLAGELLAR M-RING PROTEIN"/>
    <property type="match status" value="1"/>
</dbReference>
<dbReference type="NCBIfam" id="TIGR00206">
    <property type="entry name" value="fliF"/>
    <property type="match status" value="1"/>
</dbReference>
<keyword evidence="13" id="KW-0969">Cilium</keyword>
<dbReference type="RefSeq" id="WP_136692314.1">
    <property type="nucleotide sequence ID" value="NZ_SSHH01000001.1"/>
</dbReference>
<feature type="compositionally biased region" description="Low complexity" evidence="10">
    <location>
        <begin position="298"/>
        <end position="308"/>
    </location>
</feature>
<dbReference type="GO" id="GO:0005886">
    <property type="term" value="C:plasma membrane"/>
    <property type="evidence" value="ECO:0007669"/>
    <property type="project" value="UniProtKB-SubCell"/>
</dbReference>
<dbReference type="GO" id="GO:0071973">
    <property type="term" value="P:bacterial-type flagellum-dependent cell motility"/>
    <property type="evidence" value="ECO:0007669"/>
    <property type="project" value="InterPro"/>
</dbReference>
<dbReference type="GO" id="GO:0003774">
    <property type="term" value="F:cytoskeletal motor activity"/>
    <property type="evidence" value="ECO:0007669"/>
    <property type="project" value="InterPro"/>
</dbReference>
<dbReference type="InterPro" id="IPR045851">
    <property type="entry name" value="AMP-bd_C_sf"/>
</dbReference>
<keyword evidence="13" id="KW-0966">Cell projection</keyword>
<keyword evidence="8 9" id="KW-0975">Bacterial flagellum</keyword>
<keyword evidence="6" id="KW-1133">Transmembrane helix</keyword>
<gene>
    <name evidence="13" type="primary">fliF</name>
    <name evidence="13" type="ORF">E5222_03485</name>
</gene>